<organism evidence="5 6">
    <name type="scientific">Streptomyces salyersiae</name>
    <dbReference type="NCBI Taxonomy" id="3075530"/>
    <lineage>
        <taxon>Bacteria</taxon>
        <taxon>Bacillati</taxon>
        <taxon>Actinomycetota</taxon>
        <taxon>Actinomycetes</taxon>
        <taxon>Kitasatosporales</taxon>
        <taxon>Streptomycetaceae</taxon>
        <taxon>Streptomyces</taxon>
    </lineage>
</organism>
<proteinExistence type="predicted"/>
<comment type="caution">
    <text evidence="5">The sequence shown here is derived from an EMBL/GenBank/DDBJ whole genome shotgun (WGS) entry which is preliminary data.</text>
</comment>
<evidence type="ECO:0000313" key="5">
    <source>
        <dbReference type="EMBL" id="MDT0427580.1"/>
    </source>
</evidence>
<dbReference type="InterPro" id="IPR041916">
    <property type="entry name" value="Anti_sigma_zinc_sf"/>
</dbReference>
<reference evidence="6" key="1">
    <citation type="submission" date="2023-07" db="EMBL/GenBank/DDBJ databases">
        <title>30 novel species of actinomycetes from the DSMZ collection.</title>
        <authorList>
            <person name="Nouioui I."/>
        </authorList>
    </citation>
    <scope>NUCLEOTIDE SEQUENCE [LARGE SCALE GENOMIC DNA]</scope>
    <source>
        <strain evidence="6">DSM 41770</strain>
    </source>
</reference>
<feature type="transmembrane region" description="Helical" evidence="4">
    <location>
        <begin position="136"/>
        <end position="157"/>
    </location>
</feature>
<sequence length="315" mass="32224">MTSAADTAGTDQHPDISELSDLTEGLVPATRAAVLRDHIDTCAQCGDVHASLEEIRALLGDVPSLLPMPEEFADRIDAALAAECLPASGTTAPAGSVSRETRQQPSDGAPVARPAGRPRAATGPGRRAAGRRRRTLILGTAFGAAVVGMGVLLLQSVQTSENAAQKTSDQGAETMADAPRDFADGTLEGQVRALLSDSPTSDAPGTRTVGPDLSEPTMDTKSSPQGMSPGTGVSGDPLLAPVVDVPPCIQQGTGREAPALAVEEGAYRGTAAFLVVLPHVTDPSRVQAYVVDAACVGATPPSKGHLLLSHAYTRS</sequence>
<accession>A0ABU2RFG1</accession>
<evidence type="ECO:0000313" key="6">
    <source>
        <dbReference type="Proteomes" id="UP001183777"/>
    </source>
</evidence>
<keyword evidence="6" id="KW-1185">Reference proteome</keyword>
<protein>
    <recommendedName>
        <fullName evidence="7">Zinc-finger domain-containing protein</fullName>
    </recommendedName>
</protein>
<keyword evidence="4" id="KW-1133">Transmembrane helix</keyword>
<feature type="region of interest" description="Disordered" evidence="3">
    <location>
        <begin position="195"/>
        <end position="234"/>
    </location>
</feature>
<name>A0ABU2RFG1_9ACTN</name>
<feature type="compositionally biased region" description="Polar residues" evidence="3">
    <location>
        <begin position="217"/>
        <end position="228"/>
    </location>
</feature>
<gene>
    <name evidence="5" type="ORF">RM649_08000</name>
</gene>
<keyword evidence="1" id="KW-0805">Transcription regulation</keyword>
<dbReference type="Proteomes" id="UP001183777">
    <property type="component" value="Unassembled WGS sequence"/>
</dbReference>
<keyword evidence="2" id="KW-0804">Transcription</keyword>
<dbReference type="EMBL" id="JAVREX010000003">
    <property type="protein sequence ID" value="MDT0427580.1"/>
    <property type="molecule type" value="Genomic_DNA"/>
</dbReference>
<feature type="region of interest" description="Disordered" evidence="3">
    <location>
        <begin position="88"/>
        <end position="132"/>
    </location>
</feature>
<dbReference type="Gene3D" id="1.10.10.1320">
    <property type="entry name" value="Anti-sigma factor, zinc-finger domain"/>
    <property type="match status" value="1"/>
</dbReference>
<feature type="region of interest" description="Disordered" evidence="3">
    <location>
        <begin position="1"/>
        <end position="22"/>
    </location>
</feature>
<evidence type="ECO:0000256" key="3">
    <source>
        <dbReference type="SAM" id="MobiDB-lite"/>
    </source>
</evidence>
<evidence type="ECO:0008006" key="7">
    <source>
        <dbReference type="Google" id="ProtNLM"/>
    </source>
</evidence>
<evidence type="ECO:0000256" key="2">
    <source>
        <dbReference type="ARBA" id="ARBA00023163"/>
    </source>
</evidence>
<feature type="compositionally biased region" description="Low complexity" evidence="3">
    <location>
        <begin position="108"/>
        <end position="127"/>
    </location>
</feature>
<keyword evidence="4" id="KW-0812">Transmembrane</keyword>
<evidence type="ECO:0000256" key="1">
    <source>
        <dbReference type="ARBA" id="ARBA00023015"/>
    </source>
</evidence>
<evidence type="ECO:0000256" key="4">
    <source>
        <dbReference type="SAM" id="Phobius"/>
    </source>
</evidence>
<keyword evidence="4" id="KW-0472">Membrane</keyword>
<dbReference type="RefSeq" id="WP_311655715.1">
    <property type="nucleotide sequence ID" value="NZ_JAVREX010000003.1"/>
</dbReference>